<dbReference type="EMBL" id="KV428033">
    <property type="protein sequence ID" value="KZT40373.1"/>
    <property type="molecule type" value="Genomic_DNA"/>
</dbReference>
<sequence>MSAMVAQYLSFLLPLASVVSAQTCTSLTIPVSINTQVPHLTVAEPVNQAALTGFFTSFATPSVDFTSAIINGTHQVKQTYKIAGKLCTPKNVKANGILEFATHGIAFDHSYWEVGGANSKYNFAESAVASGHSIFYYDRLGNGASSKPDGIQEVQSGVQIEITHQLVQYIRQGKLGHKFGKIIGVGHSFGSILSGAITAKYPKDFDDVVLTGFATGNVVGLYIGTGSFGATIASESIPTLKLPPSYVVPGTPSAYQFGFLNYPFYDPAVAADQFKIRGTTTLGEFATLVAPIGVSPSFTGRVLVVTGSADSFFCAGNCHQTVNGTNLLDLVTELYPVASNFSSFLVENAGHGLTLHFSAPSTYDVIQKWVGS</sequence>
<dbReference type="Proteomes" id="UP000076798">
    <property type="component" value="Unassembled WGS sequence"/>
</dbReference>
<reference evidence="3 4" key="1">
    <citation type="journal article" date="2016" name="Mol. Biol. Evol.">
        <title>Comparative Genomics of Early-Diverging Mushroom-Forming Fungi Provides Insights into the Origins of Lignocellulose Decay Capabilities.</title>
        <authorList>
            <person name="Nagy L.G."/>
            <person name="Riley R."/>
            <person name="Tritt A."/>
            <person name="Adam C."/>
            <person name="Daum C."/>
            <person name="Floudas D."/>
            <person name="Sun H."/>
            <person name="Yadav J.S."/>
            <person name="Pangilinan J."/>
            <person name="Larsson K.H."/>
            <person name="Matsuura K."/>
            <person name="Barry K."/>
            <person name="Labutti K."/>
            <person name="Kuo R."/>
            <person name="Ohm R.A."/>
            <person name="Bhattacharya S.S."/>
            <person name="Shirouzu T."/>
            <person name="Yoshinaga Y."/>
            <person name="Martin F.M."/>
            <person name="Grigoriev I.V."/>
            <person name="Hibbett D.S."/>
        </authorList>
    </citation>
    <scope>NUCLEOTIDE SEQUENCE [LARGE SCALE GENOMIC DNA]</scope>
    <source>
        <strain evidence="3 4">HHB10207 ss-3</strain>
    </source>
</reference>
<proteinExistence type="predicted"/>
<dbReference type="AlphaFoldDB" id="A0A166F7X0"/>
<feature type="domain" description="AB hydrolase-1" evidence="2">
    <location>
        <begin position="103"/>
        <end position="360"/>
    </location>
</feature>
<evidence type="ECO:0000256" key="1">
    <source>
        <dbReference type="SAM" id="SignalP"/>
    </source>
</evidence>
<feature type="chain" id="PRO_5007873204" description="AB hydrolase-1 domain-containing protein" evidence="1">
    <location>
        <begin position="22"/>
        <end position="372"/>
    </location>
</feature>
<dbReference type="Pfam" id="PF12697">
    <property type="entry name" value="Abhydrolase_6"/>
    <property type="match status" value="1"/>
</dbReference>
<evidence type="ECO:0000313" key="3">
    <source>
        <dbReference type="EMBL" id="KZT40373.1"/>
    </source>
</evidence>
<dbReference type="Gene3D" id="3.40.50.1820">
    <property type="entry name" value="alpha/beta hydrolase"/>
    <property type="match status" value="1"/>
</dbReference>
<evidence type="ECO:0000259" key="2">
    <source>
        <dbReference type="Pfam" id="PF12697"/>
    </source>
</evidence>
<evidence type="ECO:0000313" key="4">
    <source>
        <dbReference type="Proteomes" id="UP000076798"/>
    </source>
</evidence>
<dbReference type="OrthoDB" id="1743579at2759"/>
<organism evidence="3 4">
    <name type="scientific">Sistotremastrum suecicum HHB10207 ss-3</name>
    <dbReference type="NCBI Taxonomy" id="1314776"/>
    <lineage>
        <taxon>Eukaryota</taxon>
        <taxon>Fungi</taxon>
        <taxon>Dikarya</taxon>
        <taxon>Basidiomycota</taxon>
        <taxon>Agaricomycotina</taxon>
        <taxon>Agaricomycetes</taxon>
        <taxon>Sistotremastrales</taxon>
        <taxon>Sistotremastraceae</taxon>
        <taxon>Sistotremastrum</taxon>
    </lineage>
</organism>
<feature type="signal peptide" evidence="1">
    <location>
        <begin position="1"/>
        <end position="21"/>
    </location>
</feature>
<dbReference type="SUPFAM" id="SSF53474">
    <property type="entry name" value="alpha/beta-Hydrolases"/>
    <property type="match status" value="1"/>
</dbReference>
<dbReference type="InterPro" id="IPR029058">
    <property type="entry name" value="AB_hydrolase_fold"/>
</dbReference>
<name>A0A166F7X0_9AGAM</name>
<dbReference type="InterPro" id="IPR000073">
    <property type="entry name" value="AB_hydrolase_1"/>
</dbReference>
<protein>
    <recommendedName>
        <fullName evidence="2">AB hydrolase-1 domain-containing protein</fullName>
    </recommendedName>
</protein>
<accession>A0A166F7X0</accession>
<gene>
    <name evidence="3" type="ORF">SISSUDRAFT_1044265</name>
</gene>
<keyword evidence="1" id="KW-0732">Signal</keyword>
<keyword evidence="4" id="KW-1185">Reference proteome</keyword>